<evidence type="ECO:0000313" key="9">
    <source>
        <dbReference type="RefSeq" id="XP_038989881.1"/>
    </source>
</evidence>
<proteinExistence type="inferred from homology"/>
<dbReference type="RefSeq" id="XP_038989881.1">
    <property type="nucleotide sequence ID" value="XM_039133953.1"/>
</dbReference>
<dbReference type="Proteomes" id="UP000228380">
    <property type="component" value="Chromosome 14"/>
</dbReference>
<keyword evidence="4" id="KW-0539">Nucleus</keyword>
<dbReference type="GO" id="GO:0005634">
    <property type="term" value="C:nucleus"/>
    <property type="evidence" value="ECO:0007669"/>
    <property type="project" value="UniProtKB-SubCell"/>
</dbReference>
<evidence type="ECO:0000313" key="8">
    <source>
        <dbReference type="Proteomes" id="UP000228380"/>
    </source>
</evidence>
<dbReference type="PANTHER" id="PTHR31301">
    <property type="entry name" value="LOB DOMAIN-CONTAINING PROTEIN 4-RELATED"/>
    <property type="match status" value="1"/>
</dbReference>
<evidence type="ECO:0000256" key="1">
    <source>
        <dbReference type="ARBA" id="ARBA00004123"/>
    </source>
</evidence>
<evidence type="ECO:0000256" key="3">
    <source>
        <dbReference type="ARBA" id="ARBA00022473"/>
    </source>
</evidence>
<dbReference type="AlphaFoldDB" id="A0A8B9ASV7"/>
<evidence type="ECO:0000256" key="5">
    <source>
        <dbReference type="SAM" id="Coils"/>
    </source>
</evidence>
<evidence type="ECO:0000256" key="4">
    <source>
        <dbReference type="ARBA" id="ARBA00023242"/>
    </source>
</evidence>
<dbReference type="PANTHER" id="PTHR31301:SF83">
    <property type="entry name" value="PROTEIN ASYMMETRIC LEAVES 2"/>
    <property type="match status" value="1"/>
</dbReference>
<dbReference type="OrthoDB" id="10507566at2759"/>
<feature type="region of interest" description="Disordered" evidence="6">
    <location>
        <begin position="1"/>
        <end position="23"/>
    </location>
</feature>
<dbReference type="KEGG" id="pda:120113134"/>
<evidence type="ECO:0000256" key="2">
    <source>
        <dbReference type="ARBA" id="ARBA00005474"/>
    </source>
</evidence>
<comment type="similarity">
    <text evidence="2">Belongs to the LOB domain-containing protein family.</text>
</comment>
<dbReference type="GeneID" id="120113134"/>
<dbReference type="InterPro" id="IPR004883">
    <property type="entry name" value="LOB"/>
</dbReference>
<evidence type="ECO:0000256" key="6">
    <source>
        <dbReference type="SAM" id="MobiDB-lite"/>
    </source>
</evidence>
<keyword evidence="3" id="KW-0217">Developmental protein</keyword>
<reference evidence="8" key="1">
    <citation type="journal article" date="2019" name="Nat. Commun.">
        <title>Genome-wide association mapping of date palm fruit traits.</title>
        <authorList>
            <person name="Hazzouri K.M."/>
            <person name="Gros-Balthazard M."/>
            <person name="Flowers J.M."/>
            <person name="Copetti D."/>
            <person name="Lemansour A."/>
            <person name="Lebrun M."/>
            <person name="Masmoudi K."/>
            <person name="Ferrand S."/>
            <person name="Dhar M.I."/>
            <person name="Fresquez Z.A."/>
            <person name="Rosas U."/>
            <person name="Zhang J."/>
            <person name="Talag J."/>
            <person name="Lee S."/>
            <person name="Kudrna D."/>
            <person name="Powell R.F."/>
            <person name="Leitch I.J."/>
            <person name="Krueger R.R."/>
            <person name="Wing R.A."/>
            <person name="Amiri K.M.A."/>
            <person name="Purugganan M.D."/>
        </authorList>
    </citation>
    <scope>NUCLEOTIDE SEQUENCE [LARGE SCALE GENOMIC DNA]</scope>
    <source>
        <strain evidence="8">cv. Khalas</strain>
    </source>
</reference>
<dbReference type="Pfam" id="PF03195">
    <property type="entry name" value="LOB"/>
    <property type="match status" value="1"/>
</dbReference>
<protein>
    <submittedName>
        <fullName evidence="9">LOB domain-containing protein 6-like</fullName>
    </submittedName>
</protein>
<feature type="coiled-coil region" evidence="5">
    <location>
        <begin position="107"/>
        <end position="134"/>
    </location>
</feature>
<keyword evidence="5" id="KW-0175">Coiled coil</keyword>
<feature type="domain" description="LOB" evidence="7">
    <location>
        <begin position="27"/>
        <end position="128"/>
    </location>
</feature>
<accession>A0A8B9ASV7</accession>
<name>A0A8B9ASV7_PHODC</name>
<reference evidence="9" key="2">
    <citation type="submission" date="2025-08" db="UniProtKB">
        <authorList>
            <consortium name="RefSeq"/>
        </authorList>
    </citation>
    <scope>IDENTIFICATION</scope>
    <source>
        <tissue evidence="9">Young leaves</tissue>
    </source>
</reference>
<comment type="subcellular location">
    <subcellularLocation>
        <location evidence="1">Nucleus</location>
    </subcellularLocation>
</comment>
<organism evidence="8 9">
    <name type="scientific">Phoenix dactylifera</name>
    <name type="common">Date palm</name>
    <dbReference type="NCBI Taxonomy" id="42345"/>
    <lineage>
        <taxon>Eukaryota</taxon>
        <taxon>Viridiplantae</taxon>
        <taxon>Streptophyta</taxon>
        <taxon>Embryophyta</taxon>
        <taxon>Tracheophyta</taxon>
        <taxon>Spermatophyta</taxon>
        <taxon>Magnoliopsida</taxon>
        <taxon>Liliopsida</taxon>
        <taxon>Arecaceae</taxon>
        <taxon>Coryphoideae</taxon>
        <taxon>Phoeniceae</taxon>
        <taxon>Phoenix</taxon>
    </lineage>
</organism>
<sequence length="227" mass="24315">MSDNNVQGSPVSSVTSTDSPPRQAACAPCAACKRSRRRCPPGCVFAPVFPQNQYQKFMNVHRVYGTSNVGKLLAELQPHQRAAAADSLAYEAEMRLRNPAFGSLGIITLLRQHLRGLQLQLEAAKAELSRYQSMSNRGLRYGVVRGGGGGGGRQGLAQGVIKDDAHEDRERKPMVMGHNGQSVMAAMQQGTDMNASAMRNKPYSGQFAGSSGAWGDGNHGTNRLLGS</sequence>
<gene>
    <name evidence="9" type="primary">LOC120113134</name>
</gene>
<feature type="region of interest" description="Disordered" evidence="6">
    <location>
        <begin position="201"/>
        <end position="227"/>
    </location>
</feature>
<keyword evidence="8" id="KW-1185">Reference proteome</keyword>
<feature type="compositionally biased region" description="Low complexity" evidence="6">
    <location>
        <begin position="9"/>
        <end position="23"/>
    </location>
</feature>
<evidence type="ECO:0000259" key="7">
    <source>
        <dbReference type="PROSITE" id="PS50891"/>
    </source>
</evidence>
<dbReference type="PROSITE" id="PS50891">
    <property type="entry name" value="LOB"/>
    <property type="match status" value="1"/>
</dbReference>